<dbReference type="Gene3D" id="3.80.10.10">
    <property type="entry name" value="Ribonuclease Inhibitor"/>
    <property type="match status" value="2"/>
</dbReference>
<keyword evidence="3" id="KW-1185">Reference proteome</keyword>
<dbReference type="SUPFAM" id="SSF81383">
    <property type="entry name" value="F-box domain"/>
    <property type="match status" value="2"/>
</dbReference>
<dbReference type="PANTHER" id="PTHR38926:SF46">
    <property type="entry name" value="F-BOX DOMAIN-CONTAINING PROTEIN"/>
    <property type="match status" value="1"/>
</dbReference>
<dbReference type="InterPro" id="IPR036047">
    <property type="entry name" value="F-box-like_dom_sf"/>
</dbReference>
<evidence type="ECO:0000313" key="3">
    <source>
        <dbReference type="Proteomes" id="UP001231189"/>
    </source>
</evidence>
<dbReference type="InterPro" id="IPR032675">
    <property type="entry name" value="LRR_dom_sf"/>
</dbReference>
<accession>A0AAD8RZV7</accession>
<evidence type="ECO:0000259" key="1">
    <source>
        <dbReference type="Pfam" id="PF12937"/>
    </source>
</evidence>
<dbReference type="SUPFAM" id="SSF52047">
    <property type="entry name" value="RNI-like"/>
    <property type="match status" value="1"/>
</dbReference>
<reference evidence="2" key="1">
    <citation type="submission" date="2023-07" db="EMBL/GenBank/DDBJ databases">
        <title>A chromosome-level genome assembly of Lolium multiflorum.</title>
        <authorList>
            <person name="Chen Y."/>
            <person name="Copetti D."/>
            <person name="Kolliker R."/>
            <person name="Studer B."/>
        </authorList>
    </citation>
    <scope>NUCLEOTIDE SEQUENCE</scope>
    <source>
        <strain evidence="2">02402/16</strain>
        <tissue evidence="2">Leaf</tissue>
    </source>
</reference>
<organism evidence="2 3">
    <name type="scientific">Lolium multiflorum</name>
    <name type="common">Italian ryegrass</name>
    <name type="synonym">Lolium perenne subsp. multiflorum</name>
    <dbReference type="NCBI Taxonomy" id="4521"/>
    <lineage>
        <taxon>Eukaryota</taxon>
        <taxon>Viridiplantae</taxon>
        <taxon>Streptophyta</taxon>
        <taxon>Embryophyta</taxon>
        <taxon>Tracheophyta</taxon>
        <taxon>Spermatophyta</taxon>
        <taxon>Magnoliopsida</taxon>
        <taxon>Liliopsida</taxon>
        <taxon>Poales</taxon>
        <taxon>Poaceae</taxon>
        <taxon>BOP clade</taxon>
        <taxon>Pooideae</taxon>
        <taxon>Poodae</taxon>
        <taxon>Poeae</taxon>
        <taxon>Poeae Chloroplast Group 2 (Poeae type)</taxon>
        <taxon>Loliodinae</taxon>
        <taxon>Loliinae</taxon>
        <taxon>Lolium</taxon>
    </lineage>
</organism>
<protein>
    <recommendedName>
        <fullName evidence="1">F-box domain-containing protein</fullName>
    </recommendedName>
</protein>
<dbReference type="Pfam" id="PF12937">
    <property type="entry name" value="F-box-like"/>
    <property type="match status" value="1"/>
</dbReference>
<gene>
    <name evidence="2" type="ORF">QYE76_060839</name>
</gene>
<dbReference type="AlphaFoldDB" id="A0AAD8RZV7"/>
<dbReference type="Proteomes" id="UP001231189">
    <property type="component" value="Unassembled WGS sequence"/>
</dbReference>
<name>A0AAD8RZV7_LOLMU</name>
<evidence type="ECO:0000313" key="2">
    <source>
        <dbReference type="EMBL" id="KAK1643034.1"/>
    </source>
</evidence>
<comment type="caution">
    <text evidence="2">The sequence shown here is derived from an EMBL/GenBank/DDBJ whole genome shotgun (WGS) entry which is preliminary data.</text>
</comment>
<dbReference type="Gene3D" id="1.20.1280.50">
    <property type="match status" value="2"/>
</dbReference>
<sequence>MDAAAPPPSAPEEPLARDWSLLPLDVLASVFVRLRAVDVLRGAGLVCRSWLQSAKVPDVWRVVDMGYHGIMFKYDEKEHADLCAMAKAAVDRSDGQLREFAGRSFVTDELMQYMVERSPSLTTLRLVHCWKIHCWKVFNARLDGVITKSPLSKLRSLELDNIELLVEELIAILENCPVVEVLTVRDCSGMDEEDEPVLRAKCARIKTLTYDCVGDLSMDAATPPVQEEPPARDWSLLPLDVLCSVFVMLGAVNVLTVMGGGFVCRSWLEAAKLPDVWRVVDMENHDALLGKDESVLCMMAKAAVDRSDGQLRVFAGMRFVSHELVKYIVERSPSLTTLRLVSCSDVFSKPLTRAMRESPLMELRSLELDNAYITVEELTDFLENCPVLKVLRVWNCFVANDEEEHALRSKFARIKTMTLECDEEFRFRYGSDFEWDDYDFEHHVPDFEDERTDAGSL</sequence>
<dbReference type="InterPro" id="IPR001810">
    <property type="entry name" value="F-box_dom"/>
</dbReference>
<feature type="domain" description="F-box" evidence="1">
    <location>
        <begin position="19"/>
        <end position="63"/>
    </location>
</feature>
<dbReference type="EMBL" id="JAUUTY010000004">
    <property type="protein sequence ID" value="KAK1643034.1"/>
    <property type="molecule type" value="Genomic_DNA"/>
</dbReference>
<proteinExistence type="predicted"/>
<dbReference type="PANTHER" id="PTHR38926">
    <property type="entry name" value="F-BOX DOMAIN CONTAINING PROTEIN, EXPRESSED"/>
    <property type="match status" value="1"/>
</dbReference>